<accession>G3NEF9</accession>
<sequence>MVLEGKDQASSEDRNNMPYVQAVIHEFQRVANTVPLSVFHCTTKDTELNGYSIPKGTLIIPNLTSVLNEEGQCKFPNEFNPENFLNDQGVCETRGLHAFLCRCVCFNSRQINYLHVDQNHK</sequence>
<dbReference type="GO" id="GO:0016712">
    <property type="term" value="F:oxidoreductase activity, acting on paired donors, with incorporation or reduction of molecular oxygen, reduced flavin or flavoprotein as one donor, and incorporation of one atom of oxygen"/>
    <property type="evidence" value="ECO:0007669"/>
    <property type="project" value="TreeGrafter"/>
</dbReference>
<dbReference type="Pfam" id="PF00067">
    <property type="entry name" value="p450"/>
    <property type="match status" value="1"/>
</dbReference>
<comment type="similarity">
    <text evidence="2">Belongs to the cytochrome P450 family.</text>
</comment>
<protein>
    <submittedName>
        <fullName evidence="5">Uncharacterized protein</fullName>
    </submittedName>
</protein>
<keyword evidence="4" id="KW-0408">Iron</keyword>
<evidence type="ECO:0000313" key="5">
    <source>
        <dbReference type="Ensembl" id="ENSGACP00000003710.1"/>
    </source>
</evidence>
<dbReference type="GO" id="GO:0005737">
    <property type="term" value="C:cytoplasm"/>
    <property type="evidence" value="ECO:0007669"/>
    <property type="project" value="TreeGrafter"/>
</dbReference>
<evidence type="ECO:0000256" key="2">
    <source>
        <dbReference type="ARBA" id="ARBA00010617"/>
    </source>
</evidence>
<dbReference type="GO" id="GO:0020037">
    <property type="term" value="F:heme binding"/>
    <property type="evidence" value="ECO:0007669"/>
    <property type="project" value="InterPro"/>
</dbReference>
<evidence type="ECO:0000256" key="3">
    <source>
        <dbReference type="ARBA" id="ARBA00022723"/>
    </source>
</evidence>
<dbReference type="InParanoid" id="G3NEF9"/>
<dbReference type="eggNOG" id="KOG0156">
    <property type="taxonomic scope" value="Eukaryota"/>
</dbReference>
<dbReference type="GO" id="GO:0005506">
    <property type="term" value="F:iron ion binding"/>
    <property type="evidence" value="ECO:0007669"/>
    <property type="project" value="InterPro"/>
</dbReference>
<dbReference type="PANTHER" id="PTHR24300">
    <property type="entry name" value="CYTOCHROME P450 508A4-RELATED"/>
    <property type="match status" value="1"/>
</dbReference>
<dbReference type="AlphaFoldDB" id="G3NEF9"/>
<comment type="cofactor">
    <cofactor evidence="1">
        <name>heme</name>
        <dbReference type="ChEBI" id="CHEBI:30413"/>
    </cofactor>
</comment>
<evidence type="ECO:0000256" key="1">
    <source>
        <dbReference type="ARBA" id="ARBA00001971"/>
    </source>
</evidence>
<dbReference type="PRINTS" id="PR00463">
    <property type="entry name" value="EP450I"/>
</dbReference>
<name>G3NEF9_GASAC</name>
<dbReference type="GO" id="GO:0006082">
    <property type="term" value="P:organic acid metabolic process"/>
    <property type="evidence" value="ECO:0007669"/>
    <property type="project" value="TreeGrafter"/>
</dbReference>
<dbReference type="Ensembl" id="ENSGACT00000003722.1">
    <property type="protein sequence ID" value="ENSGACP00000003710.1"/>
    <property type="gene ID" value="ENSGACG00000002832.1"/>
</dbReference>
<reference evidence="5" key="2">
    <citation type="submission" date="2024-04" db="UniProtKB">
        <authorList>
            <consortium name="Ensembl"/>
        </authorList>
    </citation>
    <scope>IDENTIFICATION</scope>
</reference>
<dbReference type="InterPro" id="IPR001128">
    <property type="entry name" value="Cyt_P450"/>
</dbReference>
<dbReference type="InterPro" id="IPR036396">
    <property type="entry name" value="Cyt_P450_sf"/>
</dbReference>
<dbReference type="OMA" id="QDETWEN"/>
<dbReference type="Bgee" id="ENSGACG00000002832">
    <property type="expression patterns" value="Expressed in intestinal epithelial cell and 1 other cell type or tissue"/>
</dbReference>
<dbReference type="InterPro" id="IPR002401">
    <property type="entry name" value="Cyt_P450_E_grp-I"/>
</dbReference>
<dbReference type="SUPFAM" id="SSF48264">
    <property type="entry name" value="Cytochrome P450"/>
    <property type="match status" value="1"/>
</dbReference>
<organism evidence="5">
    <name type="scientific">Gasterosteus aculeatus</name>
    <name type="common">Three-spined stickleback</name>
    <dbReference type="NCBI Taxonomy" id="69293"/>
    <lineage>
        <taxon>Eukaryota</taxon>
        <taxon>Metazoa</taxon>
        <taxon>Chordata</taxon>
        <taxon>Craniata</taxon>
        <taxon>Vertebrata</taxon>
        <taxon>Euteleostomi</taxon>
        <taxon>Actinopterygii</taxon>
        <taxon>Neopterygii</taxon>
        <taxon>Teleostei</taxon>
        <taxon>Neoteleostei</taxon>
        <taxon>Acanthomorphata</taxon>
        <taxon>Eupercaria</taxon>
        <taxon>Perciformes</taxon>
        <taxon>Cottioidei</taxon>
        <taxon>Gasterosteales</taxon>
        <taxon>Gasterosteidae</taxon>
        <taxon>Gasterosteus</taxon>
    </lineage>
</organism>
<keyword evidence="3" id="KW-0479">Metal-binding</keyword>
<dbReference type="Gene3D" id="1.10.630.10">
    <property type="entry name" value="Cytochrome P450"/>
    <property type="match status" value="1"/>
</dbReference>
<reference evidence="5" key="1">
    <citation type="submission" date="2006-01" db="EMBL/GenBank/DDBJ databases">
        <authorList>
            <person name="Lindblad-Toh K."/>
            <person name="Mauceli E."/>
            <person name="Grabherr M."/>
            <person name="Chang J.L."/>
            <person name="Lander E.S."/>
        </authorList>
    </citation>
    <scope>NUCLEOTIDE SEQUENCE [LARGE SCALE GENOMIC DNA]</scope>
</reference>
<dbReference type="PANTHER" id="PTHR24300:SF327">
    <property type="entry name" value="CYTOCHROME P450 2F2-RELATED"/>
    <property type="match status" value="1"/>
</dbReference>
<dbReference type="InterPro" id="IPR050182">
    <property type="entry name" value="Cytochrome_P450_fam2"/>
</dbReference>
<dbReference type="GO" id="GO:0006805">
    <property type="term" value="P:xenobiotic metabolic process"/>
    <property type="evidence" value="ECO:0007669"/>
    <property type="project" value="TreeGrafter"/>
</dbReference>
<evidence type="ECO:0000256" key="4">
    <source>
        <dbReference type="ARBA" id="ARBA00023004"/>
    </source>
</evidence>
<proteinExistence type="inferred from homology"/>
<dbReference type="STRING" id="69293.ENSGACP00000003710"/>